<evidence type="ECO:0000313" key="2">
    <source>
        <dbReference type="Proteomes" id="UP000483286"/>
    </source>
</evidence>
<name>A0A7C9LP16_9DEIO</name>
<keyword evidence="2" id="KW-1185">Reference proteome</keyword>
<dbReference type="AlphaFoldDB" id="A0A7C9LP16"/>
<dbReference type="RefSeq" id="WP_157459651.1">
    <property type="nucleotide sequence ID" value="NZ_WQLB01000016.1"/>
</dbReference>
<sequence length="104" mass="11980">MKSVNVSYFAVGARPIKVIHLDDRVLAGTPYAMDWIDGSFRIDHSYMDNIWGPPLNDDADTQEMTQQAFEKMVQHYRSEKGLNDCDNSEFENGLRYYRDVLAKG</sequence>
<comment type="caution">
    <text evidence="1">The sequence shown here is derived from an EMBL/GenBank/DDBJ whole genome shotgun (WGS) entry which is preliminary data.</text>
</comment>
<organism evidence="1 2">
    <name type="scientific">Deinococcus arboris</name>
    <dbReference type="NCBI Taxonomy" id="2682977"/>
    <lineage>
        <taxon>Bacteria</taxon>
        <taxon>Thermotogati</taxon>
        <taxon>Deinococcota</taxon>
        <taxon>Deinococci</taxon>
        <taxon>Deinococcales</taxon>
        <taxon>Deinococcaceae</taxon>
        <taxon>Deinococcus</taxon>
    </lineage>
</organism>
<reference evidence="1 2" key="1">
    <citation type="submission" date="2019-12" db="EMBL/GenBank/DDBJ databases">
        <title>Deinococcus sp. HMF7620 Genome sequencing and assembly.</title>
        <authorList>
            <person name="Kang H."/>
            <person name="Kim H."/>
            <person name="Joh K."/>
        </authorList>
    </citation>
    <scope>NUCLEOTIDE SEQUENCE [LARGE SCALE GENOMIC DNA]</scope>
    <source>
        <strain evidence="1 2">HMF7620</strain>
    </source>
</reference>
<evidence type="ECO:0000313" key="1">
    <source>
        <dbReference type="EMBL" id="MVN87596.1"/>
    </source>
</evidence>
<dbReference type="Proteomes" id="UP000483286">
    <property type="component" value="Unassembled WGS sequence"/>
</dbReference>
<accession>A0A7C9LP16</accession>
<dbReference type="EMBL" id="WQLB01000016">
    <property type="protein sequence ID" value="MVN87596.1"/>
    <property type="molecule type" value="Genomic_DNA"/>
</dbReference>
<proteinExistence type="predicted"/>
<protein>
    <submittedName>
        <fullName evidence="1">Uncharacterized protein</fullName>
    </submittedName>
</protein>
<gene>
    <name evidence="1" type="ORF">GO986_12550</name>
</gene>